<organism evidence="1 2">
    <name type="scientific">Cyclobacterium marinum (strain ATCC 25205 / DSM 745 / LMG 13164 / NCIMB 1802)</name>
    <name type="common">Flectobacillus marinus</name>
    <dbReference type="NCBI Taxonomy" id="880070"/>
    <lineage>
        <taxon>Bacteria</taxon>
        <taxon>Pseudomonadati</taxon>
        <taxon>Bacteroidota</taxon>
        <taxon>Cytophagia</taxon>
        <taxon>Cytophagales</taxon>
        <taxon>Cyclobacteriaceae</taxon>
        <taxon>Cyclobacterium</taxon>
    </lineage>
</organism>
<dbReference type="EMBL" id="CP002955">
    <property type="protein sequence ID" value="AEL25111.1"/>
    <property type="molecule type" value="Genomic_DNA"/>
</dbReference>
<name>G0J0Y5_CYCMS</name>
<protein>
    <submittedName>
        <fullName evidence="1">Uncharacterized protein</fullName>
    </submittedName>
</protein>
<evidence type="ECO:0000313" key="2">
    <source>
        <dbReference type="Proteomes" id="UP000001635"/>
    </source>
</evidence>
<dbReference type="eggNOG" id="ENOG502ZUYR">
    <property type="taxonomic scope" value="Bacteria"/>
</dbReference>
<dbReference type="HOGENOM" id="CLU_1710240_0_0_10"/>
<accession>G0J0Y5</accession>
<gene>
    <name evidence="1" type="ordered locus">Cycma_1340</name>
</gene>
<dbReference type="Proteomes" id="UP000001635">
    <property type="component" value="Chromosome"/>
</dbReference>
<dbReference type="PROSITE" id="PS51257">
    <property type="entry name" value="PROKAR_LIPOPROTEIN"/>
    <property type="match status" value="1"/>
</dbReference>
<proteinExistence type="predicted"/>
<keyword evidence="2" id="KW-1185">Reference proteome</keyword>
<evidence type="ECO:0000313" key="1">
    <source>
        <dbReference type="EMBL" id="AEL25111.1"/>
    </source>
</evidence>
<dbReference type="RefSeq" id="WP_014019408.1">
    <property type="nucleotide sequence ID" value="NC_015914.1"/>
</dbReference>
<sequence length="153" mass="16873">MKNSKTTGLSFLVLIIPVITLFSSCVKDQIDESTQQLTPSGETIDDLVVSAFFDWETTEELTVSIEGLPVDVGVSKKLTLLTSEGTEIYGGTHAMHEDFEMTFDLVSGVDEIVMKYGEAVKTAEVNNHIASFNFEVEREVDPLNFDFPELGAE</sequence>
<dbReference type="AlphaFoldDB" id="G0J0Y5"/>
<dbReference type="OrthoDB" id="840256at2"/>
<reference evidence="2" key="1">
    <citation type="submission" date="2011-07" db="EMBL/GenBank/DDBJ databases">
        <title>The complete genome of Cyclobacterium marinum DSM 745.</title>
        <authorList>
            <person name="Lucas S."/>
            <person name="Han J."/>
            <person name="Lapidus A."/>
            <person name="Bruce D."/>
            <person name="Goodwin L."/>
            <person name="Pitluck S."/>
            <person name="Peters L."/>
            <person name="Kyrpides N."/>
            <person name="Mavromatis K."/>
            <person name="Ivanova N."/>
            <person name="Ovchinnikova G."/>
            <person name="Chertkov O."/>
            <person name="Detter J.C."/>
            <person name="Tapia R."/>
            <person name="Han C."/>
            <person name="Land M."/>
            <person name="Hauser L."/>
            <person name="Markowitz V."/>
            <person name="Cheng J.-F."/>
            <person name="Hugenholtz P."/>
            <person name="Woyke T."/>
            <person name="Wu D."/>
            <person name="Tindall B."/>
            <person name="Schuetze A."/>
            <person name="Brambilla E."/>
            <person name="Klenk H.-P."/>
            <person name="Eisen J.A."/>
        </authorList>
    </citation>
    <scope>NUCLEOTIDE SEQUENCE [LARGE SCALE GENOMIC DNA]</scope>
    <source>
        <strain evidence="2">ATCC 25205 / DSM 745 / LMG 13164 / NCIMB 1802</strain>
    </source>
</reference>
<dbReference type="KEGG" id="cmr:Cycma_1340"/>